<organism evidence="1 2">
    <name type="scientific">Nocardioides psychrotolerans</name>
    <dbReference type="NCBI Taxonomy" id="1005945"/>
    <lineage>
        <taxon>Bacteria</taxon>
        <taxon>Bacillati</taxon>
        <taxon>Actinomycetota</taxon>
        <taxon>Actinomycetes</taxon>
        <taxon>Propionibacteriales</taxon>
        <taxon>Nocardioidaceae</taxon>
        <taxon>Nocardioides</taxon>
    </lineage>
</organism>
<accession>A0A1I3K607</accession>
<dbReference type="RefSeq" id="WP_170259160.1">
    <property type="nucleotide sequence ID" value="NZ_BKAF01000013.1"/>
</dbReference>
<gene>
    <name evidence="1" type="ORF">SAMN05216561_111140</name>
</gene>
<name>A0A1I3K607_9ACTN</name>
<dbReference type="Proteomes" id="UP000198649">
    <property type="component" value="Unassembled WGS sequence"/>
</dbReference>
<reference evidence="1 2" key="1">
    <citation type="submission" date="2016-10" db="EMBL/GenBank/DDBJ databases">
        <authorList>
            <person name="de Groot N.N."/>
        </authorList>
    </citation>
    <scope>NUCLEOTIDE SEQUENCE [LARGE SCALE GENOMIC DNA]</scope>
    <source>
        <strain evidence="1 2">CGMCC 1.11156</strain>
    </source>
</reference>
<keyword evidence="2" id="KW-1185">Reference proteome</keyword>
<dbReference type="EMBL" id="FOQG01000011">
    <property type="protein sequence ID" value="SFI67645.1"/>
    <property type="molecule type" value="Genomic_DNA"/>
</dbReference>
<evidence type="ECO:0000313" key="1">
    <source>
        <dbReference type="EMBL" id="SFI67645.1"/>
    </source>
</evidence>
<sequence>MWDTHQDNKIHLSHDMPCHRCGHGIHTFLACGDQCSCEPSPIPGELAS</sequence>
<protein>
    <submittedName>
        <fullName evidence="1">Uncharacterized protein</fullName>
    </submittedName>
</protein>
<evidence type="ECO:0000313" key="2">
    <source>
        <dbReference type="Proteomes" id="UP000198649"/>
    </source>
</evidence>
<dbReference type="AlphaFoldDB" id="A0A1I3K607"/>
<proteinExistence type="predicted"/>